<dbReference type="PIRSF" id="PIRSF005956">
    <property type="entry name" value="BtpA"/>
    <property type="match status" value="1"/>
</dbReference>
<protein>
    <submittedName>
        <fullName evidence="2">Uncharacterized protein</fullName>
    </submittedName>
</protein>
<accession>A0A7R8VS73</accession>
<name>A0A7R8VS73_TIMDO</name>
<gene>
    <name evidence="2" type="ORF">TDIB3V08_LOCUS8839</name>
</gene>
<proteinExistence type="inferred from homology"/>
<comment type="similarity">
    <text evidence="1">Belongs to the BtpA family.</text>
</comment>
<sequence length="269" mass="29183">MREPPLFTGTPFYKGSIQKILDNACRDAEKYVTNNIDGVLIENMNDVPYVQAKHLGPETTAVMSLVCGEVRRLVPSSIPCGVQVLAGGNKEAVAVAHASGLQFIRAEGYVFSHVADEGFTDSSAGELLRYRRHLGADNVLVFTDIKKKHSAHAITSDVSLEETARAAEFFCSDGVIITGSATGDPANPSQLTGWYHSLIQQTCWYHSLIQQTCWYHSLIQLTLLNYSVATKKVCSVPVLIGSGVTAANLSDYLQANAVIVGTHFKHNGQ</sequence>
<dbReference type="PANTHER" id="PTHR21381:SF3">
    <property type="entry name" value="SGC REGION PROTEIN SGCQ-RELATED"/>
    <property type="match status" value="1"/>
</dbReference>
<dbReference type="SUPFAM" id="SSF51366">
    <property type="entry name" value="Ribulose-phoshate binding barrel"/>
    <property type="match status" value="1"/>
</dbReference>
<dbReference type="InterPro" id="IPR011060">
    <property type="entry name" value="RibuloseP-bd_barrel"/>
</dbReference>
<organism evidence="2">
    <name type="scientific">Timema douglasi</name>
    <name type="common">Walking stick</name>
    <dbReference type="NCBI Taxonomy" id="61478"/>
    <lineage>
        <taxon>Eukaryota</taxon>
        <taxon>Metazoa</taxon>
        <taxon>Ecdysozoa</taxon>
        <taxon>Arthropoda</taxon>
        <taxon>Hexapoda</taxon>
        <taxon>Insecta</taxon>
        <taxon>Pterygota</taxon>
        <taxon>Neoptera</taxon>
        <taxon>Polyneoptera</taxon>
        <taxon>Phasmatodea</taxon>
        <taxon>Timematodea</taxon>
        <taxon>Timematoidea</taxon>
        <taxon>Timematidae</taxon>
        <taxon>Timema</taxon>
    </lineage>
</organism>
<evidence type="ECO:0000256" key="1">
    <source>
        <dbReference type="ARBA" id="ARBA00006007"/>
    </source>
</evidence>
<dbReference type="PANTHER" id="PTHR21381">
    <property type="entry name" value="ZGC:162297"/>
    <property type="match status" value="1"/>
</dbReference>
<dbReference type="EMBL" id="OA569658">
    <property type="protein sequence ID" value="CAD7202657.1"/>
    <property type="molecule type" value="Genomic_DNA"/>
</dbReference>
<dbReference type="AlphaFoldDB" id="A0A7R8VS73"/>
<dbReference type="Pfam" id="PF03437">
    <property type="entry name" value="BtpA"/>
    <property type="match status" value="1"/>
</dbReference>
<dbReference type="InterPro" id="IPR005137">
    <property type="entry name" value="BtpA"/>
</dbReference>
<evidence type="ECO:0000313" key="2">
    <source>
        <dbReference type="EMBL" id="CAD7202657.1"/>
    </source>
</evidence>
<reference evidence="2" key="1">
    <citation type="submission" date="2020-11" db="EMBL/GenBank/DDBJ databases">
        <authorList>
            <person name="Tran Van P."/>
        </authorList>
    </citation>
    <scope>NUCLEOTIDE SEQUENCE</scope>
</reference>